<dbReference type="InterPro" id="IPR036869">
    <property type="entry name" value="J_dom_sf"/>
</dbReference>
<keyword evidence="2 7" id="KW-0812">Transmembrane</keyword>
<reference evidence="9" key="1">
    <citation type="submission" date="2020-09" db="EMBL/GenBank/DDBJ databases">
        <title>Brevundimonas sp. LVF2 isolated from a puddle in Goettingen, Germany.</title>
        <authorList>
            <person name="Friedrich I."/>
            <person name="Klassen A."/>
            <person name="Hannes N."/>
            <person name="Schneider D."/>
            <person name="Hertel R."/>
            <person name="Daniel R."/>
        </authorList>
    </citation>
    <scope>NUCLEOTIDE SEQUENCE</scope>
    <source>
        <strain evidence="9">LVF2</strain>
    </source>
</reference>
<feature type="region of interest" description="Disordered" evidence="6">
    <location>
        <begin position="125"/>
        <end position="146"/>
    </location>
</feature>
<dbReference type="PANTHER" id="PTHR12763">
    <property type="match status" value="1"/>
</dbReference>
<evidence type="ECO:0000256" key="3">
    <source>
        <dbReference type="ARBA" id="ARBA00022989"/>
    </source>
</evidence>
<dbReference type="InterPro" id="IPR001623">
    <property type="entry name" value="DnaJ_domain"/>
</dbReference>
<dbReference type="PROSITE" id="PS50076">
    <property type="entry name" value="DNAJ_2"/>
    <property type="match status" value="1"/>
</dbReference>
<proteinExistence type="inferred from homology"/>
<dbReference type="Proteomes" id="UP000663918">
    <property type="component" value="Chromosome"/>
</dbReference>
<gene>
    <name evidence="9" type="ORF">IFJ75_09890</name>
</gene>
<evidence type="ECO:0000256" key="4">
    <source>
        <dbReference type="ARBA" id="ARBA00023136"/>
    </source>
</evidence>
<dbReference type="GO" id="GO:0016020">
    <property type="term" value="C:membrane"/>
    <property type="evidence" value="ECO:0007669"/>
    <property type="project" value="UniProtKB-SubCell"/>
</dbReference>
<dbReference type="Gene3D" id="1.10.287.110">
    <property type="entry name" value="DnaJ domain"/>
    <property type="match status" value="1"/>
</dbReference>
<accession>A0A975GWX9</accession>
<evidence type="ECO:0000256" key="5">
    <source>
        <dbReference type="ARBA" id="ARBA00038105"/>
    </source>
</evidence>
<dbReference type="EMBL" id="CP062222">
    <property type="protein sequence ID" value="QTC93116.1"/>
    <property type="molecule type" value="Genomic_DNA"/>
</dbReference>
<dbReference type="CDD" id="cd06257">
    <property type="entry name" value="DnaJ"/>
    <property type="match status" value="1"/>
</dbReference>
<protein>
    <submittedName>
        <fullName evidence="9">Molecular chaperone DnaJ</fullName>
    </submittedName>
</protein>
<keyword evidence="3 7" id="KW-1133">Transmembrane helix</keyword>
<dbReference type="KEGG" id="bgoe:IFJ75_09890"/>
<organism evidence="9 10">
    <name type="scientific">Brevundimonas goettingensis</name>
    <dbReference type="NCBI Taxonomy" id="2774190"/>
    <lineage>
        <taxon>Bacteria</taxon>
        <taxon>Pseudomonadati</taxon>
        <taxon>Pseudomonadota</taxon>
        <taxon>Alphaproteobacteria</taxon>
        <taxon>Caulobacterales</taxon>
        <taxon>Caulobacteraceae</taxon>
        <taxon>Brevundimonas</taxon>
    </lineage>
</organism>
<name>A0A975GWX9_9CAUL</name>
<dbReference type="RefSeq" id="WP_207932392.1">
    <property type="nucleotide sequence ID" value="NZ_CP062222.1"/>
</dbReference>
<feature type="transmembrane region" description="Helical" evidence="7">
    <location>
        <begin position="43"/>
        <end position="70"/>
    </location>
</feature>
<dbReference type="AlphaFoldDB" id="A0A975GWX9"/>
<evidence type="ECO:0000313" key="10">
    <source>
        <dbReference type="Proteomes" id="UP000663918"/>
    </source>
</evidence>
<keyword evidence="4 7" id="KW-0472">Membrane</keyword>
<evidence type="ECO:0000256" key="2">
    <source>
        <dbReference type="ARBA" id="ARBA00022692"/>
    </source>
</evidence>
<dbReference type="PANTHER" id="PTHR12763:SF28">
    <property type="entry name" value="GEO10507P1-RELATED"/>
    <property type="match status" value="1"/>
</dbReference>
<evidence type="ECO:0000313" key="9">
    <source>
        <dbReference type="EMBL" id="QTC93116.1"/>
    </source>
</evidence>
<sequence length="146" mass="15422">MGLIWLALAAIAVWALVRLGRQSEKPGRGQWRIAATVLGAVLLAGAVLAGSHGAWLATAGMVGAGLYLIFSSRIRANLQRAAPKAARPEALSEAEARSILGVGPTATKVEINEAWRRLMGRAHPDQGGTEGLAARVNSARDRLLRR</sequence>
<keyword evidence="10" id="KW-1185">Reference proteome</keyword>
<evidence type="ECO:0000256" key="7">
    <source>
        <dbReference type="SAM" id="Phobius"/>
    </source>
</evidence>
<comment type="similarity">
    <text evidence="5">Belongs to the TIM14 family.</text>
</comment>
<evidence type="ECO:0000256" key="1">
    <source>
        <dbReference type="ARBA" id="ARBA00004167"/>
    </source>
</evidence>
<dbReference type="SUPFAM" id="SSF46565">
    <property type="entry name" value="Chaperone J-domain"/>
    <property type="match status" value="1"/>
</dbReference>
<evidence type="ECO:0000259" key="8">
    <source>
        <dbReference type="PROSITE" id="PS50076"/>
    </source>
</evidence>
<feature type="domain" description="J" evidence="8">
    <location>
        <begin position="95"/>
        <end position="146"/>
    </location>
</feature>
<comment type="subcellular location">
    <subcellularLocation>
        <location evidence="1">Membrane</location>
        <topology evidence="1">Single-pass membrane protein</topology>
    </subcellularLocation>
</comment>
<evidence type="ECO:0000256" key="6">
    <source>
        <dbReference type="SAM" id="MobiDB-lite"/>
    </source>
</evidence>